<dbReference type="PANTHER" id="PTHR24050:SF28">
    <property type="entry name" value="UROMODULIN-LIKE"/>
    <property type="match status" value="1"/>
</dbReference>
<keyword evidence="5 11" id="KW-0245">EGF-like domain</keyword>
<evidence type="ECO:0000313" key="16">
    <source>
        <dbReference type="EMBL" id="CAH1275733.1"/>
    </source>
</evidence>
<dbReference type="Pfam" id="PF06119">
    <property type="entry name" value="NIDO"/>
    <property type="match status" value="1"/>
</dbReference>
<feature type="domain" description="EGF-like" evidence="13">
    <location>
        <begin position="576"/>
        <end position="617"/>
    </location>
</feature>
<dbReference type="PROSITE" id="PS50026">
    <property type="entry name" value="EGF_3"/>
    <property type="match status" value="24"/>
</dbReference>
<keyword evidence="7" id="KW-0677">Repeat</keyword>
<feature type="domain" description="EGF-like" evidence="13">
    <location>
        <begin position="1312"/>
        <end position="1353"/>
    </location>
</feature>
<dbReference type="InterPro" id="IPR000742">
    <property type="entry name" value="EGF"/>
</dbReference>
<evidence type="ECO:0000256" key="11">
    <source>
        <dbReference type="PROSITE-ProRule" id="PRU00076"/>
    </source>
</evidence>
<feature type="domain" description="EGF-like" evidence="13">
    <location>
        <begin position="1400"/>
        <end position="1441"/>
    </location>
</feature>
<feature type="domain" description="EGF-like" evidence="13">
    <location>
        <begin position="1179"/>
        <end position="1219"/>
    </location>
</feature>
<dbReference type="InterPro" id="IPR001881">
    <property type="entry name" value="EGF-like_Ca-bd_dom"/>
</dbReference>
<feature type="domain" description="EGF-like" evidence="13">
    <location>
        <begin position="1704"/>
        <end position="1740"/>
    </location>
</feature>
<feature type="domain" description="EGF-like" evidence="13">
    <location>
        <begin position="955"/>
        <end position="994"/>
    </location>
</feature>
<dbReference type="CDD" id="cd00255">
    <property type="entry name" value="nidG2"/>
    <property type="match status" value="1"/>
</dbReference>
<feature type="domain" description="EGF-like" evidence="13">
    <location>
        <begin position="1662"/>
        <end position="1703"/>
    </location>
</feature>
<dbReference type="CDD" id="cd00053">
    <property type="entry name" value="EGF"/>
    <property type="match status" value="1"/>
</dbReference>
<feature type="region of interest" description="Disordered" evidence="12">
    <location>
        <begin position="279"/>
        <end position="299"/>
    </location>
</feature>
<accession>A0A8S4MLH2</accession>
<sequence length="1823" mass="196744">MTCDFVVPATPVAAGCRQTGSWIWPLSNDLTLSCPSVCVPQGVLGFLKEPEVSTNGIISFGKAVSEYINERFPLDVSVISVFSTDVDTEAAGQVFYRETTDQQLLVQASTAVRTYFPDQSSDFTANALFIVTWVDVGYYPDGDDKRNTFQAVIATDGARQSFVFFHYEADGIQWWRTIQRPGRRSAGELPAQVGFNAGDGERFYLVPASGTDAVKNVNGWSNMNTGGAWLFQIGAFAGFQNIIPAQPKLESPIVDSDRSTSFNRNREPLVEVAPAPVDRTGQFNRDETPSNQDPFQGQSSGCDSCHQNARCSRNGPISCCRCQEGFYGNGINCLPAGGRDSNNVGTPQRVNGKVEGTVRLSGKDEVDLRDIDLHSYVVVNDGRAYTAMSRIEENVGYAMQPLSTIGGIIGWLFGLPQANAVNGYTLTGGVFKRTAVVTFRPGNQVFQVEQDFQGVDEFGYLTMTTKLSGELPPIAAGDKVVVGEYQEIYQKTAPGLIKSIASRGYTVANRVYNYTWDQTIEYDEAGCNLPNEGLVTDSLRVDVSRNFVFFDNKEEIVRYAMTTKVSPMAGPPVAPVLNPCQTGQHDCHSHARCVALEGQQYTCECVGGYTGDGRNCQDIDECTSGTPPCAPNANCINEIGTFRCVCPPGYEGDGFSSCTPLSPQPSQNPCYDGTNDCDSIERARCIPLGAGRYRCECNPGFTGDGRACVEFKFEHPCVEGSHGCDEETSMCVRRAGLRYECKCLPGYREKGDRCVKDYPNPCNKTSCGRHAVCVGRYNPDSEEASLSCKCKPGFVEVAGKCRPKQSVVWKGVNTTKKNKTKTRRTRRDLMKIDSMSPASQLQNPCMGNRCDMNAVCIPNPVPSDCPCKQDYTCMCQPGFTGTGYNCRSIPCHSGESMCGINGVVRMIKSASHPVNPCFSGDHMCDINAYCVAGLANEYECKCMPGFSGTGFRCDAASPCTNHDCHPAADCVEINSFNFMCLCGPGYAGDGRTCVLSLDQGTSTDPCERNQCDPNAQCIPYQDRYSCRCNQGFQGNGLQCTPELIQPYDACAQNTCDLNADCIAIGSAYTCKCQPGYIGDGFACISDTRALSGQTRQSGVCGSAICDVNAICRDRGQGVYTCECKPGYRGDGTTCTAANACEQSNRCHERAECIPLGNSYTCRCQLGYTGDGLTCTSLATRDPCSPNPCGASNRCFPQGSSYRCQCSNGFQLGPAGTTCLRQAVDPCNPNPCDPTNGRCIPQGSTYQCACNPGFQLASDRRTCTSRQAVDPCSPNPCDPTNGRCVPQGSAYQCLCNPGFQLSTDRRTCTRQAVQDPCSPNPCDPTNGRCIPQGSTYQCTCNAGFQLGSDRRTCTRQAVNPCSPNPCDPTNGRCVPQGSTYQCTCNPGYQLSSDRRTCTQLRRDPCQPNPCDPINAQCIPEGDNFRCICRPGFQLASDGRTCTEIDPCENNNCDSVNGRCLPTYAAGGVISFRCECNPGFQGDGIRCLRQDPCLNNDCDTANARCIPQGNTFTCQCNPGFQGDGRTCLRIAPPEPADPCENNDCSVNGRCIPQGDSYTCECNPGFQGDGRTCTGIAPPEPADPCENNDCDANARCNPQGNSYTCECKDGFQGDGRTCTRIAPVDPCANNDCDPINGQCVPLGSPFTCICNTGFALQGDGRTCLRQNPCLNNACDRNARCQEDALSPIGYQCVCNDGYLGNGFTCTVNDPCQNNQCDSNANCVPAGTSYRCACKPGYQGSGFSCTEVDPCDANNCDQNANCIREGSSFRCECKPPFTGNGFTCTVPNLCIFQPCDINADCISLPGSFSCRCRQGYQGDGHDCNPIR</sequence>
<dbReference type="Gene3D" id="2.10.25.10">
    <property type="entry name" value="Laminin"/>
    <property type="match status" value="24"/>
</dbReference>
<dbReference type="SMART" id="SM00539">
    <property type="entry name" value="NIDO"/>
    <property type="match status" value="1"/>
</dbReference>
<feature type="non-terminal residue" evidence="16">
    <location>
        <position position="1"/>
    </location>
</feature>
<dbReference type="GO" id="GO:0071944">
    <property type="term" value="C:cell periphery"/>
    <property type="evidence" value="ECO:0007669"/>
    <property type="project" value="UniProtKB-ARBA"/>
</dbReference>
<feature type="compositionally biased region" description="Polar residues" evidence="12">
    <location>
        <begin position="289"/>
        <end position="299"/>
    </location>
</feature>
<dbReference type="InterPro" id="IPR018097">
    <property type="entry name" value="EGF_Ca-bd_CS"/>
</dbReference>
<feature type="domain" description="EGF-like" evidence="13">
    <location>
        <begin position="666"/>
        <end position="709"/>
    </location>
</feature>
<dbReference type="SMART" id="SM00181">
    <property type="entry name" value="EGF"/>
    <property type="match status" value="28"/>
</dbReference>
<feature type="domain" description="Nidogen G2 beta-barrel" evidence="14">
    <location>
        <begin position="346"/>
        <end position="575"/>
    </location>
</feature>
<feature type="domain" description="EGF-like" evidence="13">
    <location>
        <begin position="1578"/>
        <end position="1616"/>
    </location>
</feature>
<dbReference type="Pfam" id="PF07474">
    <property type="entry name" value="G2F"/>
    <property type="match status" value="1"/>
</dbReference>
<comment type="subcellular location">
    <subcellularLocation>
        <location evidence="1">Secreted</location>
        <location evidence="1">Extracellular space</location>
        <location evidence="1">Extracellular matrix</location>
    </subcellularLocation>
</comment>
<dbReference type="InterPro" id="IPR026823">
    <property type="entry name" value="cEGF"/>
</dbReference>
<dbReference type="Gene3D" id="2.90.20.10">
    <property type="entry name" value="Plasmodium vivax P25 domain"/>
    <property type="match status" value="1"/>
</dbReference>
<evidence type="ECO:0000256" key="2">
    <source>
        <dbReference type="ARBA" id="ARBA00006127"/>
    </source>
</evidence>
<keyword evidence="9" id="KW-1015">Disulfide bond</keyword>
<dbReference type="GO" id="GO:0005509">
    <property type="term" value="F:calcium ion binding"/>
    <property type="evidence" value="ECO:0007669"/>
    <property type="project" value="InterPro"/>
</dbReference>
<feature type="domain" description="EGF-like" evidence="13">
    <location>
        <begin position="1782"/>
        <end position="1820"/>
    </location>
</feature>
<dbReference type="InterPro" id="IPR009017">
    <property type="entry name" value="GFP"/>
</dbReference>
<evidence type="ECO:0000256" key="1">
    <source>
        <dbReference type="ARBA" id="ARBA00004498"/>
    </source>
</evidence>
<feature type="domain" description="EGF-like" evidence="13">
    <location>
        <begin position="1267"/>
        <end position="1308"/>
    </location>
</feature>
<feature type="domain" description="EGF-like" evidence="13">
    <location>
        <begin position="1222"/>
        <end position="1263"/>
    </location>
</feature>
<feature type="domain" description="EGF-like" evidence="13">
    <location>
        <begin position="1442"/>
        <end position="1486"/>
    </location>
</feature>
<feature type="domain" description="EGF-like" evidence="13">
    <location>
        <begin position="1620"/>
        <end position="1661"/>
    </location>
</feature>
<dbReference type="OrthoDB" id="6375837at2759"/>
<evidence type="ECO:0000256" key="12">
    <source>
        <dbReference type="SAM" id="MobiDB-lite"/>
    </source>
</evidence>
<dbReference type="InterPro" id="IPR003886">
    <property type="entry name" value="NIDO_dom"/>
</dbReference>
<dbReference type="InterPro" id="IPR009030">
    <property type="entry name" value="Growth_fac_rcpt_cys_sf"/>
</dbReference>
<dbReference type="PROSITE" id="PS51220">
    <property type="entry name" value="NIDO"/>
    <property type="match status" value="1"/>
</dbReference>
<evidence type="ECO:0000256" key="4">
    <source>
        <dbReference type="ARBA" id="ARBA00022530"/>
    </source>
</evidence>
<evidence type="ECO:0000256" key="9">
    <source>
        <dbReference type="ARBA" id="ARBA00023157"/>
    </source>
</evidence>
<dbReference type="Gene3D" id="2.40.155.10">
    <property type="entry name" value="Green fluorescent protein"/>
    <property type="match status" value="1"/>
</dbReference>
<dbReference type="PROSITE" id="PS01186">
    <property type="entry name" value="EGF_2"/>
    <property type="match status" value="23"/>
</dbReference>
<evidence type="ECO:0000259" key="14">
    <source>
        <dbReference type="PROSITE" id="PS50993"/>
    </source>
</evidence>
<feature type="domain" description="EGF-like" evidence="13">
    <location>
        <begin position="1533"/>
        <end position="1571"/>
    </location>
</feature>
<evidence type="ECO:0000256" key="5">
    <source>
        <dbReference type="ARBA" id="ARBA00022536"/>
    </source>
</evidence>
<keyword evidence="4" id="KW-0272">Extracellular matrix</keyword>
<keyword evidence="3" id="KW-0964">Secreted</keyword>
<feature type="domain" description="EGF-like" evidence="13">
    <location>
        <begin position="913"/>
        <end position="954"/>
    </location>
</feature>
<evidence type="ECO:0000259" key="13">
    <source>
        <dbReference type="PROSITE" id="PS50026"/>
    </source>
</evidence>
<dbReference type="SUPFAM" id="SSF54511">
    <property type="entry name" value="GFP-like"/>
    <property type="match status" value="1"/>
</dbReference>
<feature type="domain" description="EGF-like" evidence="13">
    <location>
        <begin position="1136"/>
        <end position="1175"/>
    </location>
</feature>
<dbReference type="EMBL" id="CAKMNS010000047">
    <property type="protein sequence ID" value="CAH1275733.1"/>
    <property type="molecule type" value="Genomic_DNA"/>
</dbReference>
<keyword evidence="17" id="KW-1185">Reference proteome</keyword>
<proteinExistence type="inferred from homology"/>
<gene>
    <name evidence="16" type="primary">NID1</name>
    <name evidence="16" type="ORF">BLAG_LOCUS25766</name>
</gene>
<dbReference type="GO" id="GO:0007160">
    <property type="term" value="P:cell-matrix adhesion"/>
    <property type="evidence" value="ECO:0007669"/>
    <property type="project" value="InterPro"/>
</dbReference>
<dbReference type="InterPro" id="IPR006605">
    <property type="entry name" value="G2_nidogen/fibulin_G2F"/>
</dbReference>
<feature type="domain" description="EGF-like" evidence="13">
    <location>
        <begin position="1487"/>
        <end position="1526"/>
    </location>
</feature>
<dbReference type="PROSITE" id="PS00010">
    <property type="entry name" value="ASX_HYDROXYL"/>
    <property type="match status" value="1"/>
</dbReference>
<name>A0A8S4MLH2_BRALA</name>
<dbReference type="PROSITE" id="PS01187">
    <property type="entry name" value="EGF_CA"/>
    <property type="match status" value="1"/>
</dbReference>
<comment type="caution">
    <text evidence="11">Lacks conserved residue(s) required for the propagation of feature annotation.</text>
</comment>
<feature type="domain" description="EGF-like" evidence="13">
    <location>
        <begin position="1002"/>
        <end position="1040"/>
    </location>
</feature>
<dbReference type="Pfam" id="PF07645">
    <property type="entry name" value="EGF_CA"/>
    <property type="match status" value="1"/>
</dbReference>
<evidence type="ECO:0000256" key="3">
    <source>
        <dbReference type="ARBA" id="ARBA00022525"/>
    </source>
</evidence>
<feature type="domain" description="EGF-like" evidence="13">
    <location>
        <begin position="1356"/>
        <end position="1397"/>
    </location>
</feature>
<dbReference type="InterPro" id="IPR013032">
    <property type="entry name" value="EGF-like_CS"/>
</dbReference>
<keyword evidence="6" id="KW-0732">Signal</keyword>
<dbReference type="Pfam" id="PF12662">
    <property type="entry name" value="cEGF"/>
    <property type="match status" value="3"/>
</dbReference>
<dbReference type="SUPFAM" id="SSF57184">
    <property type="entry name" value="Growth factor receptor domain"/>
    <property type="match status" value="5"/>
</dbReference>
<evidence type="ECO:0000259" key="15">
    <source>
        <dbReference type="PROSITE" id="PS51220"/>
    </source>
</evidence>
<organism evidence="16 17">
    <name type="scientific">Branchiostoma lanceolatum</name>
    <name type="common">Common lancelet</name>
    <name type="synonym">Amphioxus lanceolatum</name>
    <dbReference type="NCBI Taxonomy" id="7740"/>
    <lineage>
        <taxon>Eukaryota</taxon>
        <taxon>Metazoa</taxon>
        <taxon>Chordata</taxon>
        <taxon>Cephalochordata</taxon>
        <taxon>Leptocardii</taxon>
        <taxon>Amphioxiformes</taxon>
        <taxon>Branchiostomatidae</taxon>
        <taxon>Branchiostoma</taxon>
    </lineage>
</organism>
<evidence type="ECO:0000256" key="7">
    <source>
        <dbReference type="ARBA" id="ARBA00022737"/>
    </source>
</evidence>
<dbReference type="SMART" id="SM00179">
    <property type="entry name" value="EGF_CA"/>
    <property type="match status" value="22"/>
</dbReference>
<dbReference type="InterPro" id="IPR049883">
    <property type="entry name" value="NOTCH1_EGF-like"/>
</dbReference>
<feature type="domain" description="EGF-like" evidence="13">
    <location>
        <begin position="1096"/>
        <end position="1135"/>
    </location>
</feature>
<dbReference type="PROSITE" id="PS50993">
    <property type="entry name" value="NIDOGEN_G2"/>
    <property type="match status" value="1"/>
</dbReference>
<feature type="domain" description="EGF-like" evidence="13">
    <location>
        <begin position="1046"/>
        <end position="1082"/>
    </location>
</feature>
<dbReference type="Proteomes" id="UP000838412">
    <property type="component" value="Unassembled WGS sequence"/>
</dbReference>
<keyword evidence="10" id="KW-0325">Glycoprotein</keyword>
<dbReference type="InterPro" id="IPR000152">
    <property type="entry name" value="EGF-type_Asp/Asn_hydroxyl_site"/>
</dbReference>
<dbReference type="CDD" id="cd00054">
    <property type="entry name" value="EGF_CA"/>
    <property type="match status" value="2"/>
</dbReference>
<dbReference type="Pfam" id="PF12661">
    <property type="entry name" value="hEGF"/>
    <property type="match status" value="5"/>
</dbReference>
<feature type="domain" description="NIDO" evidence="15">
    <location>
        <begin position="81"/>
        <end position="236"/>
    </location>
</feature>
<evidence type="ECO:0000256" key="8">
    <source>
        <dbReference type="ARBA" id="ARBA00022837"/>
    </source>
</evidence>
<dbReference type="InterPro" id="IPR024731">
    <property type="entry name" value="NELL2-like_EGF"/>
</dbReference>
<dbReference type="SMART" id="SM00682">
    <property type="entry name" value="G2F"/>
    <property type="match status" value="1"/>
</dbReference>
<comment type="caution">
    <text evidence="16">The sequence shown here is derived from an EMBL/GenBank/DDBJ whole genome shotgun (WGS) entry which is preliminary data.</text>
</comment>
<dbReference type="FunFam" id="2.10.25.10:FF:000038">
    <property type="entry name" value="Fibrillin 2"/>
    <property type="match status" value="1"/>
</dbReference>
<reference evidence="16" key="1">
    <citation type="submission" date="2022-01" db="EMBL/GenBank/DDBJ databases">
        <authorList>
            <person name="Braso-Vives M."/>
        </authorList>
    </citation>
    <scope>NUCLEOTIDE SEQUENCE</scope>
</reference>
<feature type="domain" description="EGF-like" evidence="13">
    <location>
        <begin position="1743"/>
        <end position="1781"/>
    </location>
</feature>
<dbReference type="Pfam" id="PF12947">
    <property type="entry name" value="EGF_3"/>
    <property type="match status" value="10"/>
</dbReference>
<protein>
    <submittedName>
        <fullName evidence="16">NID1 protein</fullName>
    </submittedName>
</protein>
<dbReference type="Pfam" id="PF00008">
    <property type="entry name" value="EGF"/>
    <property type="match status" value="1"/>
</dbReference>
<dbReference type="InterPro" id="IPR052235">
    <property type="entry name" value="Nephronectin_domain"/>
</dbReference>
<comment type="similarity">
    <text evidence="2">Belongs to the fibulin family.</text>
</comment>
<dbReference type="PANTHER" id="PTHR24050">
    <property type="entry name" value="PA14 DOMAIN-CONTAINING PROTEIN"/>
    <property type="match status" value="1"/>
</dbReference>
<dbReference type="SUPFAM" id="SSF57196">
    <property type="entry name" value="EGF/Laminin"/>
    <property type="match status" value="5"/>
</dbReference>
<evidence type="ECO:0000256" key="6">
    <source>
        <dbReference type="ARBA" id="ARBA00022729"/>
    </source>
</evidence>
<feature type="domain" description="EGF-like" evidence="13">
    <location>
        <begin position="618"/>
        <end position="656"/>
    </location>
</feature>
<evidence type="ECO:0000313" key="17">
    <source>
        <dbReference type="Proteomes" id="UP000838412"/>
    </source>
</evidence>
<keyword evidence="8" id="KW-0106">Calcium</keyword>
<evidence type="ECO:0000256" key="10">
    <source>
        <dbReference type="ARBA" id="ARBA00023180"/>
    </source>
</evidence>